<proteinExistence type="predicted"/>
<evidence type="ECO:0000256" key="1">
    <source>
        <dbReference type="SAM" id="MobiDB-lite"/>
    </source>
</evidence>
<accession>A0A2L0F5F3</accession>
<gene>
    <name evidence="2" type="ORF">SOCE26_082990</name>
</gene>
<sequence length="52" mass="5303">MGGCLTEQGAGMSDMGGRLTEQATGMSRHGRVPAAQHPAHVAGVMRATNPGR</sequence>
<evidence type="ECO:0000313" key="3">
    <source>
        <dbReference type="Proteomes" id="UP000238348"/>
    </source>
</evidence>
<organism evidence="2 3">
    <name type="scientific">Sorangium cellulosum</name>
    <name type="common">Polyangium cellulosum</name>
    <dbReference type="NCBI Taxonomy" id="56"/>
    <lineage>
        <taxon>Bacteria</taxon>
        <taxon>Pseudomonadati</taxon>
        <taxon>Myxococcota</taxon>
        <taxon>Polyangia</taxon>
        <taxon>Polyangiales</taxon>
        <taxon>Polyangiaceae</taxon>
        <taxon>Sorangium</taxon>
    </lineage>
</organism>
<protein>
    <submittedName>
        <fullName evidence="2">Uncharacterized protein</fullName>
    </submittedName>
</protein>
<evidence type="ECO:0000313" key="2">
    <source>
        <dbReference type="EMBL" id="AUX46790.1"/>
    </source>
</evidence>
<dbReference type="EMBL" id="CP012673">
    <property type="protein sequence ID" value="AUX46790.1"/>
    <property type="molecule type" value="Genomic_DNA"/>
</dbReference>
<feature type="region of interest" description="Disordered" evidence="1">
    <location>
        <begin position="25"/>
        <end position="52"/>
    </location>
</feature>
<reference evidence="2 3" key="1">
    <citation type="submission" date="2015-09" db="EMBL/GenBank/DDBJ databases">
        <title>Sorangium comparison.</title>
        <authorList>
            <person name="Zaburannyi N."/>
            <person name="Bunk B."/>
            <person name="Overmann J."/>
            <person name="Mueller R."/>
        </authorList>
    </citation>
    <scope>NUCLEOTIDE SEQUENCE [LARGE SCALE GENOMIC DNA]</scope>
    <source>
        <strain evidence="2 3">So ce26</strain>
    </source>
</reference>
<dbReference type="Proteomes" id="UP000238348">
    <property type="component" value="Chromosome"/>
</dbReference>
<dbReference type="AlphaFoldDB" id="A0A2L0F5F3"/>
<name>A0A2L0F5F3_SORCE</name>